<reference evidence="4 5" key="1">
    <citation type="submission" date="2019-03" db="EMBL/GenBank/DDBJ databases">
        <title>Genomic Encyclopedia of Type Strains, Phase IV (KMG-IV): sequencing the most valuable type-strain genomes for metagenomic binning, comparative biology and taxonomic classification.</title>
        <authorList>
            <person name="Goeker M."/>
        </authorList>
    </citation>
    <scope>NUCLEOTIDE SEQUENCE [LARGE SCALE GENOMIC DNA]</scope>
    <source>
        <strain evidence="4 5">DSM 102969</strain>
    </source>
</reference>
<dbReference type="OrthoDB" id="9799681at2"/>
<dbReference type="PANTHER" id="PTHR43877:SF2">
    <property type="entry name" value="AMINOALKYLPHOSPHONATE N-ACETYLTRANSFERASE-RELATED"/>
    <property type="match status" value="1"/>
</dbReference>
<dbReference type="Gene3D" id="3.40.630.30">
    <property type="match status" value="1"/>
</dbReference>
<dbReference type="AlphaFoldDB" id="A0A4R6RCP1"/>
<evidence type="ECO:0000259" key="3">
    <source>
        <dbReference type="PROSITE" id="PS51186"/>
    </source>
</evidence>
<dbReference type="RefSeq" id="WP_126538433.1">
    <property type="nucleotide sequence ID" value="NZ_BSPM01000009.1"/>
</dbReference>
<feature type="domain" description="N-acetyltransferase" evidence="3">
    <location>
        <begin position="2"/>
        <end position="156"/>
    </location>
</feature>
<gene>
    <name evidence="4" type="ORF">EDD54_3429</name>
</gene>
<dbReference type="SUPFAM" id="SSF55729">
    <property type="entry name" value="Acyl-CoA N-acyltransferases (Nat)"/>
    <property type="match status" value="1"/>
</dbReference>
<evidence type="ECO:0000313" key="5">
    <source>
        <dbReference type="Proteomes" id="UP000294547"/>
    </source>
</evidence>
<dbReference type="CDD" id="cd04301">
    <property type="entry name" value="NAT_SF"/>
    <property type="match status" value="1"/>
</dbReference>
<dbReference type="EMBL" id="SNXY01000009">
    <property type="protein sequence ID" value="TDP83467.1"/>
    <property type="molecule type" value="Genomic_DNA"/>
</dbReference>
<evidence type="ECO:0000256" key="2">
    <source>
        <dbReference type="ARBA" id="ARBA00023315"/>
    </source>
</evidence>
<dbReference type="Proteomes" id="UP000294547">
    <property type="component" value="Unassembled WGS sequence"/>
</dbReference>
<keyword evidence="1 4" id="KW-0808">Transferase</keyword>
<dbReference type="InterPro" id="IPR050832">
    <property type="entry name" value="Bact_Acetyltransf"/>
</dbReference>
<sequence length="161" mass="17517">MPEIRPARDADGPAVAALIAGVFAEYEGCPFVAAEFPELVAPATHYAGRGGGLWVLADDEGSVVGSFALSAVGGGRYELHKVYLAAAFRGAGWARRLYDTALATARAGGARRLRLWTDTRFHDGHRFYERHGFRRVPVVRYLADATEAWEYAYVLDLAEAA</sequence>
<protein>
    <submittedName>
        <fullName evidence="4">Putative acetyltransferase</fullName>
    </submittedName>
</protein>
<evidence type="ECO:0000313" key="4">
    <source>
        <dbReference type="EMBL" id="TDP83467.1"/>
    </source>
</evidence>
<dbReference type="InterPro" id="IPR016181">
    <property type="entry name" value="Acyl_CoA_acyltransferase"/>
</dbReference>
<dbReference type="GO" id="GO:0016747">
    <property type="term" value="F:acyltransferase activity, transferring groups other than amino-acyl groups"/>
    <property type="evidence" value="ECO:0007669"/>
    <property type="project" value="InterPro"/>
</dbReference>
<keyword evidence="5" id="KW-1185">Reference proteome</keyword>
<organism evidence="4 5">
    <name type="scientific">Oharaeibacter diazotrophicus</name>
    <dbReference type="NCBI Taxonomy" id="1920512"/>
    <lineage>
        <taxon>Bacteria</taxon>
        <taxon>Pseudomonadati</taxon>
        <taxon>Pseudomonadota</taxon>
        <taxon>Alphaproteobacteria</taxon>
        <taxon>Hyphomicrobiales</taxon>
        <taxon>Pleomorphomonadaceae</taxon>
        <taxon>Oharaeibacter</taxon>
    </lineage>
</organism>
<dbReference type="InterPro" id="IPR000182">
    <property type="entry name" value="GNAT_dom"/>
</dbReference>
<comment type="caution">
    <text evidence="4">The sequence shown here is derived from an EMBL/GenBank/DDBJ whole genome shotgun (WGS) entry which is preliminary data.</text>
</comment>
<dbReference type="PROSITE" id="PS51186">
    <property type="entry name" value="GNAT"/>
    <property type="match status" value="1"/>
</dbReference>
<proteinExistence type="predicted"/>
<dbReference type="PANTHER" id="PTHR43877">
    <property type="entry name" value="AMINOALKYLPHOSPHONATE N-ACETYLTRANSFERASE-RELATED-RELATED"/>
    <property type="match status" value="1"/>
</dbReference>
<dbReference type="Pfam" id="PF00583">
    <property type="entry name" value="Acetyltransf_1"/>
    <property type="match status" value="1"/>
</dbReference>
<name>A0A4R6RCP1_9HYPH</name>
<evidence type="ECO:0000256" key="1">
    <source>
        <dbReference type="ARBA" id="ARBA00022679"/>
    </source>
</evidence>
<keyword evidence="2" id="KW-0012">Acyltransferase</keyword>
<accession>A0A4R6RCP1</accession>